<evidence type="ECO:0000313" key="5">
    <source>
        <dbReference type="Proteomes" id="UP000198307"/>
    </source>
</evidence>
<evidence type="ECO:0000256" key="1">
    <source>
        <dbReference type="PROSITE-ProRule" id="PRU00285"/>
    </source>
</evidence>
<reference evidence="4 5" key="1">
    <citation type="submission" date="2017-07" db="EMBL/GenBank/DDBJ databases">
        <authorList>
            <person name="Sun Z.S."/>
            <person name="Albrecht U."/>
            <person name="Echele G."/>
            <person name="Lee C.C."/>
        </authorList>
    </citation>
    <scope>NUCLEOTIDE SEQUENCE [LARGE SCALE GENOMIC DNA]</scope>
    <source>
        <strain evidence="4 5">DSM 14827</strain>
    </source>
</reference>
<evidence type="ECO:0000259" key="3">
    <source>
        <dbReference type="PROSITE" id="PS01031"/>
    </source>
</evidence>
<dbReference type="InterPro" id="IPR008978">
    <property type="entry name" value="HSP20-like_chaperone"/>
</dbReference>
<dbReference type="InterPro" id="IPR031107">
    <property type="entry name" value="Small_HSP"/>
</dbReference>
<comment type="similarity">
    <text evidence="1 2">Belongs to the small heat shock protein (HSP20) family.</text>
</comment>
<name>A0A239PQH5_9RHOB</name>
<dbReference type="Gene3D" id="2.60.40.790">
    <property type="match status" value="1"/>
</dbReference>
<accession>A0A239PQH5</accession>
<dbReference type="RefSeq" id="WP_089343346.1">
    <property type="nucleotide sequence ID" value="NZ_CP067129.1"/>
</dbReference>
<dbReference type="Proteomes" id="UP000198307">
    <property type="component" value="Unassembled WGS sequence"/>
</dbReference>
<dbReference type="SUPFAM" id="SSF49764">
    <property type="entry name" value="HSP20-like chaperones"/>
    <property type="match status" value="1"/>
</dbReference>
<dbReference type="AlphaFoldDB" id="A0A239PQH5"/>
<dbReference type="PANTHER" id="PTHR11527">
    <property type="entry name" value="HEAT-SHOCK PROTEIN 20 FAMILY MEMBER"/>
    <property type="match status" value="1"/>
</dbReference>
<sequence>MSVRDLIPWTRNRNDQALTSWRAETSDPFIAFHREFDRLFDSFWRSFDRTLPMAGGLGSLMPNSWPSVEISETDNEIRVTADLPGMEEKDVELLLDHGSLTLRGEKSSTTEDKERQFSERFYGRFERRIPLPVEVDQDKADAQFAKGVLTVTLPKSPSAQAQVKRIDIHS</sequence>
<dbReference type="CDD" id="cd06464">
    <property type="entry name" value="ACD_sHsps-like"/>
    <property type="match status" value="1"/>
</dbReference>
<dbReference type="PROSITE" id="PS01031">
    <property type="entry name" value="SHSP"/>
    <property type="match status" value="1"/>
</dbReference>
<protein>
    <submittedName>
        <fullName evidence="4">Heat shock protein Hsp20</fullName>
    </submittedName>
</protein>
<dbReference type="OrthoDB" id="9808910at2"/>
<evidence type="ECO:0000313" key="4">
    <source>
        <dbReference type="EMBL" id="SNT72535.1"/>
    </source>
</evidence>
<dbReference type="EMBL" id="FZQB01000003">
    <property type="protein sequence ID" value="SNT72535.1"/>
    <property type="molecule type" value="Genomic_DNA"/>
</dbReference>
<keyword evidence="5" id="KW-1185">Reference proteome</keyword>
<keyword evidence="4" id="KW-0346">Stress response</keyword>
<evidence type="ECO:0000256" key="2">
    <source>
        <dbReference type="RuleBase" id="RU003616"/>
    </source>
</evidence>
<dbReference type="Pfam" id="PF00011">
    <property type="entry name" value="HSP20"/>
    <property type="match status" value="1"/>
</dbReference>
<gene>
    <name evidence="4" type="ORF">SAMN05444959_10332</name>
</gene>
<feature type="domain" description="SHSP" evidence="3">
    <location>
        <begin position="59"/>
        <end position="170"/>
    </location>
</feature>
<organism evidence="4 5">
    <name type="scientific">Paracoccus seriniphilus</name>
    <dbReference type="NCBI Taxonomy" id="184748"/>
    <lineage>
        <taxon>Bacteria</taxon>
        <taxon>Pseudomonadati</taxon>
        <taxon>Pseudomonadota</taxon>
        <taxon>Alphaproteobacteria</taxon>
        <taxon>Rhodobacterales</taxon>
        <taxon>Paracoccaceae</taxon>
        <taxon>Paracoccus</taxon>
    </lineage>
</organism>
<proteinExistence type="inferred from homology"/>
<dbReference type="InterPro" id="IPR002068">
    <property type="entry name" value="A-crystallin/Hsp20_dom"/>
</dbReference>